<protein>
    <recommendedName>
        <fullName evidence="3">RHS repeat protein</fullName>
    </recommendedName>
</protein>
<dbReference type="InterPro" id="IPR031325">
    <property type="entry name" value="RHS_repeat"/>
</dbReference>
<dbReference type="NCBIfam" id="TIGR01643">
    <property type="entry name" value="YD_repeat_2x"/>
    <property type="match status" value="1"/>
</dbReference>
<proteinExistence type="predicted"/>
<dbReference type="Pfam" id="PF05593">
    <property type="entry name" value="RHS_repeat"/>
    <property type="match status" value="1"/>
</dbReference>
<dbReference type="InterPro" id="IPR006530">
    <property type="entry name" value="YD"/>
</dbReference>
<evidence type="ECO:0000313" key="2">
    <source>
        <dbReference type="Proteomes" id="UP001500503"/>
    </source>
</evidence>
<sequence>MAAGRAGVPYRRVGPDHPLHPRLPERVHDGRCVRFEYNDLLLPVTITDADGRAWRHEKDEPGNLTAATDPLGATTTCAYNGRGNLSAVRDAMGGAYRVRTDAAGLPVEIVDPAGAVTCYSSMNE</sequence>
<accession>A0ABP8P6S3</accession>
<organism evidence="1 2">
    <name type="scientific">Actinoallomurus oryzae</name>
    <dbReference type="NCBI Taxonomy" id="502180"/>
    <lineage>
        <taxon>Bacteria</taxon>
        <taxon>Bacillati</taxon>
        <taxon>Actinomycetota</taxon>
        <taxon>Actinomycetes</taxon>
        <taxon>Streptosporangiales</taxon>
        <taxon>Thermomonosporaceae</taxon>
        <taxon>Actinoallomurus</taxon>
    </lineage>
</organism>
<dbReference type="EMBL" id="BAABHF010000002">
    <property type="protein sequence ID" value="GAA4481338.1"/>
    <property type="molecule type" value="Genomic_DNA"/>
</dbReference>
<dbReference type="RefSeq" id="WP_345455510.1">
    <property type="nucleotide sequence ID" value="NZ_BAABHF010000002.1"/>
</dbReference>
<reference evidence="2" key="1">
    <citation type="journal article" date="2019" name="Int. J. Syst. Evol. Microbiol.">
        <title>The Global Catalogue of Microorganisms (GCM) 10K type strain sequencing project: providing services to taxonomists for standard genome sequencing and annotation.</title>
        <authorList>
            <consortium name="The Broad Institute Genomics Platform"/>
            <consortium name="The Broad Institute Genome Sequencing Center for Infectious Disease"/>
            <person name="Wu L."/>
            <person name="Ma J."/>
        </authorList>
    </citation>
    <scope>NUCLEOTIDE SEQUENCE [LARGE SCALE GENOMIC DNA]</scope>
    <source>
        <strain evidence="2">JCM 17933</strain>
    </source>
</reference>
<comment type="caution">
    <text evidence="1">The sequence shown here is derived from an EMBL/GenBank/DDBJ whole genome shotgun (WGS) entry which is preliminary data.</text>
</comment>
<dbReference type="Proteomes" id="UP001500503">
    <property type="component" value="Unassembled WGS sequence"/>
</dbReference>
<dbReference type="Gene3D" id="2.180.10.10">
    <property type="entry name" value="RHS repeat-associated core"/>
    <property type="match status" value="1"/>
</dbReference>
<evidence type="ECO:0008006" key="3">
    <source>
        <dbReference type="Google" id="ProtNLM"/>
    </source>
</evidence>
<name>A0ABP8P6S3_9ACTN</name>
<keyword evidence="2" id="KW-1185">Reference proteome</keyword>
<gene>
    <name evidence="1" type="ORF">GCM10023191_000050</name>
</gene>
<evidence type="ECO:0000313" key="1">
    <source>
        <dbReference type="EMBL" id="GAA4481338.1"/>
    </source>
</evidence>